<dbReference type="Proteomes" id="UP001500101">
    <property type="component" value="Unassembled WGS sequence"/>
</dbReference>
<reference evidence="3" key="1">
    <citation type="journal article" date="2019" name="Int. J. Syst. Evol. Microbiol.">
        <title>The Global Catalogue of Microorganisms (GCM) 10K type strain sequencing project: providing services to taxonomists for standard genome sequencing and annotation.</title>
        <authorList>
            <consortium name="The Broad Institute Genomics Platform"/>
            <consortium name="The Broad Institute Genome Sequencing Center for Infectious Disease"/>
            <person name="Wu L."/>
            <person name="Ma J."/>
        </authorList>
    </citation>
    <scope>NUCLEOTIDE SEQUENCE [LARGE SCALE GENOMIC DNA]</scope>
    <source>
        <strain evidence="3">JCM 16704</strain>
    </source>
</reference>
<feature type="compositionally biased region" description="Basic and acidic residues" evidence="1">
    <location>
        <begin position="188"/>
        <end position="197"/>
    </location>
</feature>
<accession>A0ABP7Y6W2</accession>
<gene>
    <name evidence="2" type="ORF">GCM10022216_02110</name>
</gene>
<sequence>MASLFSFAQETLHIQRLELGKKEKKNFNKGDSSMIIRIDTLIMKDKSKLDFYAKKDVKLEIGYAEIGNNVLITGQDSKNNATNFDIKANFTQLGSLFIIARGIDAFNGTKTFPNGDGGKVTLAYDAKGLAPQTSNKKGKNFVFIDVTPGGLRVNPSSEVRQIYARIAMAPNGLRGLPQGQIYSGSPGREGKSEIKSF</sequence>
<evidence type="ECO:0000256" key="1">
    <source>
        <dbReference type="SAM" id="MobiDB-lite"/>
    </source>
</evidence>
<organism evidence="2 3">
    <name type="scientific">Sphingobacterium kyonggiense</name>
    <dbReference type="NCBI Taxonomy" id="714075"/>
    <lineage>
        <taxon>Bacteria</taxon>
        <taxon>Pseudomonadati</taxon>
        <taxon>Bacteroidota</taxon>
        <taxon>Sphingobacteriia</taxon>
        <taxon>Sphingobacteriales</taxon>
        <taxon>Sphingobacteriaceae</taxon>
        <taxon>Sphingobacterium</taxon>
    </lineage>
</organism>
<proteinExistence type="predicted"/>
<evidence type="ECO:0000313" key="3">
    <source>
        <dbReference type="Proteomes" id="UP001500101"/>
    </source>
</evidence>
<dbReference type="EMBL" id="BAAAZI010000003">
    <property type="protein sequence ID" value="GAA4131727.1"/>
    <property type="molecule type" value="Genomic_DNA"/>
</dbReference>
<comment type="caution">
    <text evidence="2">The sequence shown here is derived from an EMBL/GenBank/DDBJ whole genome shotgun (WGS) entry which is preliminary data.</text>
</comment>
<evidence type="ECO:0000313" key="2">
    <source>
        <dbReference type="EMBL" id="GAA4131727.1"/>
    </source>
</evidence>
<feature type="region of interest" description="Disordered" evidence="1">
    <location>
        <begin position="177"/>
        <end position="197"/>
    </location>
</feature>
<name>A0ABP7Y6W2_9SPHI</name>
<protein>
    <submittedName>
        <fullName evidence="2">Uncharacterized protein</fullName>
    </submittedName>
</protein>
<keyword evidence="3" id="KW-1185">Reference proteome</keyword>